<evidence type="ECO:0000313" key="4">
    <source>
        <dbReference type="Proteomes" id="UP000018851"/>
    </source>
</evidence>
<keyword evidence="1" id="KW-0812">Transmembrane</keyword>
<dbReference type="InterPro" id="IPR027383">
    <property type="entry name" value="Znf_put"/>
</dbReference>
<dbReference type="AlphaFoldDB" id="W0ADG8"/>
<feature type="domain" description="Putative zinc-finger" evidence="2">
    <location>
        <begin position="10"/>
        <end position="35"/>
    </location>
</feature>
<dbReference type="Proteomes" id="UP000018851">
    <property type="component" value="Chromosome"/>
</dbReference>
<keyword evidence="1" id="KW-1133">Transmembrane helix</keyword>
<reference evidence="3 4" key="1">
    <citation type="submission" date="2013-07" db="EMBL/GenBank/DDBJ databases">
        <title>Completed genome of Sphingomonas sanxanigenens NX02.</title>
        <authorList>
            <person name="Ma T."/>
            <person name="Huang H."/>
            <person name="Wu M."/>
            <person name="Li X."/>
            <person name="Li G."/>
        </authorList>
    </citation>
    <scope>NUCLEOTIDE SEQUENCE [LARGE SCALE GENOMIC DNA]</scope>
    <source>
        <strain evidence="3 4">NX02</strain>
    </source>
</reference>
<dbReference type="STRING" id="1123269.NX02_14435"/>
<dbReference type="PATRIC" id="fig|1123269.5.peg.2815"/>
<dbReference type="KEGG" id="ssan:NX02_14435"/>
<accession>W0ADG8</accession>
<sequence length="256" mass="27450">MHDRVSDVEIDAYLDGELDPERRLAVEDHLTRCPEAAARMLADMRARTALRLAHAEPHDAPPDLLATADLLSARLAGGKSRRSVATRFFSPARLGAIGALAAVFCGVLLIGPTMEVSAGAPDYVSDAVTSFRTGLLRETMVSQPETSVFDAGDVMRSTQIRVPVLPDHWQITDVQIFPSDDGPALQIMARTAAGQPVSIFAVRNAAAAPLRPVVVRKGDASVAYWRHGDIAYALTGMDSPEALDIAAEDLADNRLD</sequence>
<organism evidence="3 4">
    <name type="scientific">Sphingomonas sanxanigenens DSM 19645 = NX02</name>
    <dbReference type="NCBI Taxonomy" id="1123269"/>
    <lineage>
        <taxon>Bacteria</taxon>
        <taxon>Pseudomonadati</taxon>
        <taxon>Pseudomonadota</taxon>
        <taxon>Alphaproteobacteria</taxon>
        <taxon>Sphingomonadales</taxon>
        <taxon>Sphingomonadaceae</taxon>
        <taxon>Sphingomonas</taxon>
    </lineage>
</organism>
<evidence type="ECO:0000256" key="1">
    <source>
        <dbReference type="SAM" id="Phobius"/>
    </source>
</evidence>
<dbReference type="Pfam" id="PF13490">
    <property type="entry name" value="zf-HC2"/>
    <property type="match status" value="1"/>
</dbReference>
<dbReference type="OrthoDB" id="9152892at2"/>
<name>W0ADG8_9SPHN</name>
<dbReference type="Gene3D" id="1.10.10.1320">
    <property type="entry name" value="Anti-sigma factor, zinc-finger domain"/>
    <property type="match status" value="1"/>
</dbReference>
<keyword evidence="1" id="KW-0472">Membrane</keyword>
<proteinExistence type="predicted"/>
<keyword evidence="4" id="KW-1185">Reference proteome</keyword>
<evidence type="ECO:0000259" key="2">
    <source>
        <dbReference type="Pfam" id="PF13490"/>
    </source>
</evidence>
<dbReference type="HOGENOM" id="CLU_1085066_0_0_5"/>
<feature type="transmembrane region" description="Helical" evidence="1">
    <location>
        <begin position="91"/>
        <end position="111"/>
    </location>
</feature>
<protein>
    <recommendedName>
        <fullName evidence="2">Putative zinc-finger domain-containing protein</fullName>
    </recommendedName>
</protein>
<dbReference type="InterPro" id="IPR041916">
    <property type="entry name" value="Anti_sigma_zinc_sf"/>
</dbReference>
<gene>
    <name evidence="3" type="ORF">NX02_14435</name>
</gene>
<evidence type="ECO:0000313" key="3">
    <source>
        <dbReference type="EMBL" id="AHE54572.1"/>
    </source>
</evidence>
<dbReference type="EMBL" id="CP006644">
    <property type="protein sequence ID" value="AHE54572.1"/>
    <property type="molecule type" value="Genomic_DNA"/>
</dbReference>
<dbReference type="eggNOG" id="COG5662">
    <property type="taxonomic scope" value="Bacteria"/>
</dbReference>